<feature type="region of interest" description="Disordered" evidence="14">
    <location>
        <begin position="1"/>
        <end position="25"/>
    </location>
</feature>
<evidence type="ECO:0000256" key="13">
    <source>
        <dbReference type="PROSITE-ProRule" id="PRU00146"/>
    </source>
</evidence>
<feature type="region of interest" description="Disordered" evidence="14">
    <location>
        <begin position="477"/>
        <end position="497"/>
    </location>
</feature>
<comment type="subcellular location">
    <subcellularLocation>
        <location evidence="2">Chromosome</location>
    </subcellularLocation>
    <subcellularLocation>
        <location evidence="1">Nucleus</location>
    </subcellularLocation>
</comment>
<evidence type="ECO:0000256" key="11">
    <source>
        <dbReference type="ARBA" id="ARBA00022853"/>
    </source>
</evidence>
<dbReference type="InterPro" id="IPR001214">
    <property type="entry name" value="SET_dom"/>
</dbReference>
<dbReference type="PROSITE" id="PS50812">
    <property type="entry name" value="PWWP"/>
    <property type="match status" value="2"/>
</dbReference>
<protein>
    <submittedName>
        <fullName evidence="21">Uncharacterized protein LOC115884634 isoform X1</fullName>
    </submittedName>
</protein>
<feature type="compositionally biased region" description="Polar residues" evidence="14">
    <location>
        <begin position="1215"/>
        <end position="1233"/>
    </location>
</feature>
<feature type="region of interest" description="Disordered" evidence="14">
    <location>
        <begin position="2717"/>
        <end position="2752"/>
    </location>
</feature>
<feature type="compositionally biased region" description="Basic and acidic residues" evidence="14">
    <location>
        <begin position="1971"/>
        <end position="1983"/>
    </location>
</feature>
<feature type="compositionally biased region" description="Polar residues" evidence="14">
    <location>
        <begin position="2738"/>
        <end position="2752"/>
    </location>
</feature>
<feature type="domain" description="PWWP" evidence="17">
    <location>
        <begin position="638"/>
        <end position="705"/>
    </location>
</feature>
<gene>
    <name evidence="21" type="primary">LOC115884634</name>
</gene>
<dbReference type="Gene3D" id="3.30.40.10">
    <property type="entry name" value="Zinc/RING finger domain, C3HC4 (zinc finger)"/>
    <property type="match status" value="3"/>
</dbReference>
<evidence type="ECO:0000256" key="14">
    <source>
        <dbReference type="SAM" id="MobiDB-lite"/>
    </source>
</evidence>
<feature type="compositionally biased region" description="Basic and acidic residues" evidence="14">
    <location>
        <begin position="1185"/>
        <end position="1209"/>
    </location>
</feature>
<feature type="domain" description="AWS" evidence="19">
    <location>
        <begin position="2343"/>
        <end position="2393"/>
    </location>
</feature>
<feature type="compositionally biased region" description="Polar residues" evidence="14">
    <location>
        <begin position="477"/>
        <end position="488"/>
    </location>
</feature>
<evidence type="ECO:0000256" key="3">
    <source>
        <dbReference type="ARBA" id="ARBA00022454"/>
    </source>
</evidence>
<dbReference type="SUPFAM" id="SSF57903">
    <property type="entry name" value="FYVE/PHD zinc finger"/>
    <property type="match status" value="1"/>
</dbReference>
<dbReference type="PANTHER" id="PTHR22884">
    <property type="entry name" value="SET DOMAIN PROTEINS"/>
    <property type="match status" value="1"/>
</dbReference>
<dbReference type="Pfam" id="PF22908">
    <property type="entry name" value="PHD_NSD"/>
    <property type="match status" value="2"/>
</dbReference>
<dbReference type="InterPro" id="IPR013083">
    <property type="entry name" value="Znf_RING/FYVE/PHD"/>
</dbReference>
<keyword evidence="10" id="KW-0862">Zinc</keyword>
<dbReference type="GeneID" id="115884634"/>
<feature type="region of interest" description="Disordered" evidence="14">
    <location>
        <begin position="1931"/>
        <end position="1953"/>
    </location>
</feature>
<feature type="domain" description="PWWP" evidence="17">
    <location>
        <begin position="2207"/>
        <end position="2269"/>
    </location>
</feature>
<feature type="compositionally biased region" description="Basic and acidic residues" evidence="14">
    <location>
        <begin position="445"/>
        <end position="456"/>
    </location>
</feature>
<dbReference type="SMART" id="SM00570">
    <property type="entry name" value="AWS"/>
    <property type="match status" value="1"/>
</dbReference>
<evidence type="ECO:0000313" key="20">
    <source>
        <dbReference type="Proteomes" id="UP000504635"/>
    </source>
</evidence>
<organism evidence="20 21">
    <name type="scientific">Sitophilus oryzae</name>
    <name type="common">Rice weevil</name>
    <name type="synonym">Curculio oryzae</name>
    <dbReference type="NCBI Taxonomy" id="7048"/>
    <lineage>
        <taxon>Eukaryota</taxon>
        <taxon>Metazoa</taxon>
        <taxon>Ecdysozoa</taxon>
        <taxon>Arthropoda</taxon>
        <taxon>Hexapoda</taxon>
        <taxon>Insecta</taxon>
        <taxon>Pterygota</taxon>
        <taxon>Neoptera</taxon>
        <taxon>Endopterygota</taxon>
        <taxon>Coleoptera</taxon>
        <taxon>Polyphaga</taxon>
        <taxon>Cucujiformia</taxon>
        <taxon>Curculionidae</taxon>
        <taxon>Dryophthorinae</taxon>
        <taxon>Sitophilus</taxon>
    </lineage>
</organism>
<dbReference type="InterPro" id="IPR046341">
    <property type="entry name" value="SET_dom_sf"/>
</dbReference>
<feature type="domain" description="Post-SET" evidence="18">
    <location>
        <begin position="2519"/>
        <end position="2535"/>
    </location>
</feature>
<dbReference type="SMART" id="SM00317">
    <property type="entry name" value="SET"/>
    <property type="match status" value="1"/>
</dbReference>
<feature type="compositionally biased region" description="Polar residues" evidence="14">
    <location>
        <begin position="519"/>
        <end position="530"/>
    </location>
</feature>
<feature type="region of interest" description="Disordered" evidence="14">
    <location>
        <begin position="1171"/>
        <end position="1344"/>
    </location>
</feature>
<dbReference type="SMART" id="SM00249">
    <property type="entry name" value="PHD"/>
    <property type="match status" value="4"/>
</dbReference>
<dbReference type="Gene3D" id="2.170.270.10">
    <property type="entry name" value="SET domain"/>
    <property type="match status" value="1"/>
</dbReference>
<keyword evidence="3" id="KW-0158">Chromosome</keyword>
<dbReference type="PROSITE" id="PS51215">
    <property type="entry name" value="AWS"/>
    <property type="match status" value="1"/>
</dbReference>
<feature type="compositionally biased region" description="Basic and acidic residues" evidence="14">
    <location>
        <begin position="2721"/>
        <end position="2730"/>
    </location>
</feature>
<dbReference type="Gene3D" id="2.30.30.140">
    <property type="match status" value="2"/>
</dbReference>
<evidence type="ECO:0000256" key="5">
    <source>
        <dbReference type="ARBA" id="ARBA00022603"/>
    </source>
</evidence>
<dbReference type="InterPro" id="IPR050777">
    <property type="entry name" value="SET2_Histone-Lys_MeTrsfase"/>
</dbReference>
<dbReference type="GO" id="GO:0008270">
    <property type="term" value="F:zinc ion binding"/>
    <property type="evidence" value="ECO:0007669"/>
    <property type="project" value="UniProtKB-KW"/>
</dbReference>
<dbReference type="GO" id="GO:0032259">
    <property type="term" value="P:methylation"/>
    <property type="evidence" value="ECO:0007669"/>
    <property type="project" value="UniProtKB-KW"/>
</dbReference>
<evidence type="ECO:0000256" key="7">
    <source>
        <dbReference type="ARBA" id="ARBA00022691"/>
    </source>
</evidence>
<keyword evidence="20" id="KW-1185">Reference proteome</keyword>
<dbReference type="Pfam" id="PF17907">
    <property type="entry name" value="AWS"/>
    <property type="match status" value="1"/>
</dbReference>
<dbReference type="InterPro" id="IPR006560">
    <property type="entry name" value="AWS_dom"/>
</dbReference>
<dbReference type="InterPro" id="IPR019787">
    <property type="entry name" value="Znf_PHD-finger"/>
</dbReference>
<keyword evidence="8" id="KW-0479">Metal-binding</keyword>
<dbReference type="SMART" id="SM00293">
    <property type="entry name" value="PWWP"/>
    <property type="match status" value="2"/>
</dbReference>
<dbReference type="InterPro" id="IPR011011">
    <property type="entry name" value="Znf_FYVE_PHD"/>
</dbReference>
<dbReference type="InterPro" id="IPR001965">
    <property type="entry name" value="Znf_PHD"/>
</dbReference>
<sequence>MEYIRKTRASPRNEQEIRTSVSENAVTSSNLNPTVNIVPVDQESPKDLPVKSQLLLDNKAENVSDIYLYPQCDSSDYIFRSYNQNEDSDELNHKCYGCRKKKYFNTLNESFALPDESIFSNSTVYLTERTEIDLDTNLTSVGDICVLDLDLINQPWLVEYPEVITPYWDVESLFPFEEFRKKGELESCSFSFEDNFSFEANDNAKMSTSTPLKKQQIGESGIKSINSSNGGEEIDFLMLKERVVKALEEVVRENKQIGNIDMKIQLLPETSNCRGSKKKEKSPLKSDIIEVKISPNNVECTSIVNKELNARNDTQLVNNGLLKLNGTRKNMLKRKISKVNGRKNSQGDTKKQKLNNSGGLFLTSRRSLRSNLLQDTPITSDLSSKQGLNRNINKLQRLASVKKTVQKSKLPIANKVNSSTSKKKSDLTVSEHIRSGTKSGLDKSSIPKERLSRSRSSEPLISKRILRSNSQERDISLNKSVIDNGSQNKSKRRKSLGNLNSIKPLDLCCNAPRLIRSQPDNTDITNAKLNQSDEDEIDDLDISPPKLKPQVGAEFQIENDDEKVKMDLLKVVLNPLEIHYNGGGSVSSNSMTYPSQTGLGRFSAKATVSDDTDDADIKPKIESDVKDVKNGEKVVYKLGSFVWAQVGKHPYWPAIICHDSGIKNYFKNVRRPNKSNLTLYHTRFFGDKGRRAWIKENHLMLYNSRDDLSIALRTIRLENKRDKHLKPYRCNQTGFAKWKHAVAEIESVKDKPYETVHSYLKKSWNDYVNNKQIGNDKAPLKLTQSSLENPYVTPKAPKLKSPRRHVYNDSSINRIKGKSKDFSVHSEAQDMVKLGLMGSSSKGSLNEPIRKNKKGGLQRVRNVYEKANKLRDKRFRKENDGKLKIEDRESVNIDTKKYKNNNKVVKENPLFNGRNPAILNIDNKIQVISNHSDVRTRKSYSKYLLETGNEPFQSIRDDVANICKTQKEIKLENISLRKTRQSVFNRVYQSDHNEKEGSLVISKTSGNSNERPEEIVIKKTRNFLMQNQAYKSDGEKEVNLIENRGVSKRGRKKKLQLHGENKVNLIENKGISKRGRKKKLQLDISKLTQNAESNIQGRSSLISNNTQFNETDNKEDLDLKDDRGKNFMLEEISGRRTRHKSFSAVKYNYRDTKLNMSVDAALCDAKESSYKKSLDSKVKRTRHKSMSEIEKTDLRSSSRNNEDGPKAIEDPNINFRLTRQRSLGQLKQNNKVLQSDMKRNSTSVASKTIGHIDNSSKAKDEGIHDPKDKQIRKNKKKSLLEMKTVETDTSNKSGPSCTEETSSECNTRITRQSLSRRNLQDTSESFSEDHQSQNRKAPEMERKGLVTVVDLPVAEKLTSDKEQLKSKKEKDAQCDLINEIERNDSNKSNASCADETLNECNIKITRRGRSRRNSQVNVSSSSDTSNERSTKQTILQEKSESFNQDLALQGTKEPDREEKDHDTVYSGPFEQSCANDPVQSHRTLEELNIGKKSQVYHIEDLNGEVKVSSDNTRHEQDIDYRIQNADNSDNCVPKDITVSNLDTESEGIINTCRPTNIDNSTKKIIESEDSPSLVNFSIDLSRDKLNTIEDSGRKTRQSTYNGKSLVTQKLYLNEDKSIEQPNNDWKTKNDIQQNKTDITEQTELDEIKKRRKSYNKSEKKQESLNENNARKTRLSYSNQAQQNEKDLKSINKSIKENGNIESEVNLNDIEQRASKGEDHVSSSYNGVYQMKSKGSDYGEVQKNDDYLLDRLKTKQIDEHSESGSKASSGSSSKTQLYSFEYQMELFKKNNLFNGTRNIKVCDHCFEQGELFKCKGKCGNYFHIECASKVKEPKVRSSRSKKIDGPVKSSSEPINLSISLDSCDIPDKNTLPNDIEERKVDEHVQIITVKSKRAIEAPQTEELPSNYHTMSIVEQIDWKMGEIMKNLEKSSKYQFDSTDTSSEDGSLNMSVKKNSDSNLLQSSLRIDIEKTDISESNKEQHESQTEYTDPQQISTNSNKIICHVTADSVVVKEPMDGSTLKCTYCSMNQTPPCFICGLLISKRGSQIRKKCSYHRCSKYFHLHCLKAFPQTQWTIGKWSKNQDSEDTFTCPSHLCHTCFSEELGSNVRLPGDRLARCMLCPAAFHSTNYCTPAGSKILGGSQIICPRHRNKLIQPINTTWCFICSEGGKLVCCDTCPTSVHPECQPITLTDDDKYICEDCESGRFPLYDEVVWVKLGHYKWWPALVLFPNETPESVKAIKHNTGDFAVRFFGTDDYYWVNKARSFLFEEGDRGASSGETLRSKNKVYKLYEKAIDDAALAFKLKREFKLRREAESISNLKHPFFVKINKNKPVGKVKLSELDFSNVTPCECDPKKPHPCGPDSDCINRLLMTECDPDVCLAGTRCRNQVFQKREYMPVIPYKTQGRGWGLKCLTPIKNGQFIIEYVGELIDSEEYQRRIRKMHAQKDENYYFMTVDSDRMIDAGPKGNFSRFMNHSCDPNCITQKWTVKGDTRVGIFANCDIETGSELTFNYNLEVVGQEKKICKCGASGCTGYIGLKAKSDKTEPTSEVKPPAGKIRNTIKKKSVSAPTMPSCFLCKGRSQSDLICNNKACNKGYHLKCLKLEEMPEVTKFVCPRHNCNICSNRTIRCCVKCINSFCPSHAESNVRHDKFLGFVCRSHDPGLASHQNRPERKLVGRKIDRRRKLWRDYQRRKNEKIKEKMKPDNGVLKDISININVTESESNEKPREPMRSVKRQRSPDLNQTDESVVSSTNMDEELEVTAFSQAYSLRNKESTVIKEKMDDITLVSSSPAIISTEDEDNSSDDELSLMERLKHWRVSANGQKMDGLNLVSSSPAIIPTEDEVDSSDDDLNLMERSKRWSDTTNAKKKIKIDNCRTDT</sequence>
<feature type="compositionally biased region" description="Basic and acidic residues" evidence="14">
    <location>
        <begin position="423"/>
        <end position="434"/>
    </location>
</feature>
<dbReference type="GO" id="GO:0005634">
    <property type="term" value="C:nucleus"/>
    <property type="evidence" value="ECO:0007669"/>
    <property type="project" value="UniProtKB-SubCell"/>
</dbReference>
<feature type="region of interest" description="Disordered" evidence="14">
    <location>
        <begin position="1406"/>
        <end position="1444"/>
    </location>
</feature>
<feature type="region of interest" description="Disordered" evidence="14">
    <location>
        <begin position="1619"/>
        <end position="1638"/>
    </location>
</feature>
<dbReference type="PROSITE" id="PS50280">
    <property type="entry name" value="SET"/>
    <property type="match status" value="1"/>
</dbReference>
<proteinExistence type="predicted"/>
<dbReference type="OrthoDB" id="422362at2759"/>
<keyword evidence="11" id="KW-0156">Chromatin regulator</keyword>
<feature type="region of interest" description="Disordered" evidence="14">
    <location>
        <begin position="412"/>
        <end position="463"/>
    </location>
</feature>
<keyword evidence="5" id="KW-0489">Methyltransferase</keyword>
<dbReference type="GO" id="GO:0140938">
    <property type="term" value="F:histone H3 methyltransferase activity"/>
    <property type="evidence" value="ECO:0007669"/>
    <property type="project" value="UniProtKB-ARBA"/>
</dbReference>
<dbReference type="InParanoid" id="A0A6J2Y5P2"/>
<feature type="compositionally biased region" description="Polar residues" evidence="14">
    <location>
        <begin position="1287"/>
        <end position="1325"/>
    </location>
</feature>
<keyword evidence="7" id="KW-0949">S-adenosyl-L-methionine</keyword>
<evidence type="ECO:0000313" key="21">
    <source>
        <dbReference type="RefSeq" id="XP_030759148.1"/>
    </source>
</evidence>
<dbReference type="InterPro" id="IPR003616">
    <property type="entry name" value="Post-SET_dom"/>
</dbReference>
<evidence type="ECO:0000259" key="19">
    <source>
        <dbReference type="PROSITE" id="PS51215"/>
    </source>
</evidence>
<dbReference type="CDD" id="cd05838">
    <property type="entry name" value="PWWP_NSD_rpt2"/>
    <property type="match status" value="1"/>
</dbReference>
<accession>A0A6J2Y5P2</accession>
<feature type="region of interest" description="Disordered" evidence="14">
    <location>
        <begin position="519"/>
        <end position="545"/>
    </location>
</feature>
<evidence type="ECO:0000256" key="9">
    <source>
        <dbReference type="ARBA" id="ARBA00022771"/>
    </source>
</evidence>
<feature type="compositionally biased region" description="Low complexity" evidence="14">
    <location>
        <begin position="1413"/>
        <end position="1424"/>
    </location>
</feature>
<evidence type="ECO:0000256" key="4">
    <source>
        <dbReference type="ARBA" id="ARBA00022553"/>
    </source>
</evidence>
<evidence type="ECO:0000256" key="2">
    <source>
        <dbReference type="ARBA" id="ARBA00004286"/>
    </source>
</evidence>
<dbReference type="Pfam" id="PF00855">
    <property type="entry name" value="PWWP"/>
    <property type="match status" value="2"/>
</dbReference>
<dbReference type="CDD" id="cd15566">
    <property type="entry name" value="PHD3_NSD"/>
    <property type="match status" value="1"/>
</dbReference>
<feature type="domain" description="SET" evidence="16">
    <location>
        <begin position="2395"/>
        <end position="2512"/>
    </location>
</feature>
<dbReference type="PROSITE" id="PS50016">
    <property type="entry name" value="ZF_PHD_2"/>
    <property type="match status" value="1"/>
</dbReference>
<feature type="compositionally biased region" description="Basic and acidic residues" evidence="14">
    <location>
        <begin position="1327"/>
        <end position="1344"/>
    </location>
</feature>
<evidence type="ECO:0000256" key="12">
    <source>
        <dbReference type="ARBA" id="ARBA00023242"/>
    </source>
</evidence>
<feature type="compositionally biased region" description="Polar residues" evidence="14">
    <location>
        <begin position="1431"/>
        <end position="1444"/>
    </location>
</feature>
<dbReference type="PROSITE" id="PS01359">
    <property type="entry name" value="ZF_PHD_1"/>
    <property type="match status" value="1"/>
</dbReference>
<dbReference type="Pfam" id="PF00856">
    <property type="entry name" value="SET"/>
    <property type="match status" value="1"/>
</dbReference>
<name>A0A6J2Y5P2_SITOR</name>
<evidence type="ECO:0000259" key="15">
    <source>
        <dbReference type="PROSITE" id="PS50016"/>
    </source>
</evidence>
<reference evidence="21" key="1">
    <citation type="submission" date="2025-08" db="UniProtKB">
        <authorList>
            <consortium name="RefSeq"/>
        </authorList>
    </citation>
    <scope>IDENTIFICATION</scope>
    <source>
        <tissue evidence="21">Gonads</tissue>
    </source>
</reference>
<dbReference type="Proteomes" id="UP000504635">
    <property type="component" value="Unplaced"/>
</dbReference>
<dbReference type="GO" id="GO:0005694">
    <property type="term" value="C:chromosome"/>
    <property type="evidence" value="ECO:0007669"/>
    <property type="project" value="UniProtKB-SubCell"/>
</dbReference>
<dbReference type="InterPro" id="IPR000313">
    <property type="entry name" value="PWWP_dom"/>
</dbReference>
<feature type="region of interest" description="Disordered" evidence="14">
    <location>
        <begin position="1971"/>
        <end position="1990"/>
    </location>
</feature>
<dbReference type="CDD" id="cd15567">
    <property type="entry name" value="PHD4_NSD"/>
    <property type="match status" value="1"/>
</dbReference>
<keyword evidence="6" id="KW-0808">Transferase</keyword>
<keyword evidence="4" id="KW-0597">Phosphoprotein</keyword>
<dbReference type="SUPFAM" id="SSF63748">
    <property type="entry name" value="Tudor/PWWP/MBT"/>
    <property type="match status" value="2"/>
</dbReference>
<dbReference type="SUPFAM" id="SSF82199">
    <property type="entry name" value="SET domain"/>
    <property type="match status" value="1"/>
</dbReference>
<evidence type="ECO:0000256" key="1">
    <source>
        <dbReference type="ARBA" id="ARBA00004123"/>
    </source>
</evidence>
<evidence type="ECO:0000259" key="16">
    <source>
        <dbReference type="PROSITE" id="PS50280"/>
    </source>
</evidence>
<feature type="compositionally biased region" description="Acidic residues" evidence="14">
    <location>
        <begin position="532"/>
        <end position="541"/>
    </location>
</feature>
<keyword evidence="12" id="KW-0539">Nucleus</keyword>
<dbReference type="InterPro" id="IPR019786">
    <property type="entry name" value="Zinc_finger_PHD-type_CS"/>
</dbReference>
<dbReference type="CTD" id="43351"/>
<evidence type="ECO:0000259" key="17">
    <source>
        <dbReference type="PROSITE" id="PS50812"/>
    </source>
</evidence>
<evidence type="ECO:0000259" key="18">
    <source>
        <dbReference type="PROSITE" id="PS50868"/>
    </source>
</evidence>
<feature type="region of interest" description="Disordered" evidence="14">
    <location>
        <begin position="337"/>
        <end position="357"/>
    </location>
</feature>
<dbReference type="CDD" id="cd15565">
    <property type="entry name" value="PHD2_NSD"/>
    <property type="match status" value="1"/>
</dbReference>
<dbReference type="PROSITE" id="PS50868">
    <property type="entry name" value="POST_SET"/>
    <property type="match status" value="1"/>
</dbReference>
<evidence type="ECO:0000256" key="10">
    <source>
        <dbReference type="ARBA" id="ARBA00022833"/>
    </source>
</evidence>
<dbReference type="KEGG" id="soy:115884634"/>
<feature type="compositionally biased region" description="Basic and acidic residues" evidence="14">
    <location>
        <begin position="1254"/>
        <end position="1271"/>
    </location>
</feature>
<evidence type="ECO:0000256" key="6">
    <source>
        <dbReference type="ARBA" id="ARBA00022679"/>
    </source>
</evidence>
<dbReference type="InterPro" id="IPR055198">
    <property type="entry name" value="NSD_PHD"/>
</dbReference>
<dbReference type="RefSeq" id="XP_030759148.1">
    <property type="nucleotide sequence ID" value="XM_030903288.1"/>
</dbReference>
<keyword evidence="9 13" id="KW-0863">Zinc-finger</keyword>
<dbReference type="GO" id="GO:0016279">
    <property type="term" value="F:protein-lysine N-methyltransferase activity"/>
    <property type="evidence" value="ECO:0007669"/>
    <property type="project" value="UniProtKB-ARBA"/>
</dbReference>
<feature type="domain" description="PHD-type" evidence="15">
    <location>
        <begin position="2157"/>
        <end position="2202"/>
    </location>
</feature>
<evidence type="ECO:0000256" key="8">
    <source>
        <dbReference type="ARBA" id="ARBA00022723"/>
    </source>
</evidence>
<feature type="region of interest" description="Disordered" evidence="14">
    <location>
        <begin position="1650"/>
        <end position="1685"/>
    </location>
</feature>